<dbReference type="SUPFAM" id="SSF48452">
    <property type="entry name" value="TPR-like"/>
    <property type="match status" value="1"/>
</dbReference>
<dbReference type="OrthoDB" id="5297883at2"/>
<dbReference type="Pfam" id="PF13428">
    <property type="entry name" value="TPR_14"/>
    <property type="match status" value="1"/>
</dbReference>
<organism evidence="3 4">
    <name type="scientific">Bordetella genomosp. 10</name>
    <dbReference type="NCBI Taxonomy" id="1416804"/>
    <lineage>
        <taxon>Bacteria</taxon>
        <taxon>Pseudomonadati</taxon>
        <taxon>Pseudomonadota</taxon>
        <taxon>Betaproteobacteria</taxon>
        <taxon>Burkholderiales</taxon>
        <taxon>Alcaligenaceae</taxon>
        <taxon>Bordetella</taxon>
    </lineage>
</organism>
<dbReference type="Proteomes" id="UP000216020">
    <property type="component" value="Unassembled WGS sequence"/>
</dbReference>
<proteinExistence type="predicted"/>
<evidence type="ECO:0000256" key="2">
    <source>
        <dbReference type="SAM" id="MobiDB-lite"/>
    </source>
</evidence>
<keyword evidence="4" id="KW-1185">Reference proteome</keyword>
<accession>A0A261RZF2</accession>
<dbReference type="PROSITE" id="PS50005">
    <property type="entry name" value="TPR"/>
    <property type="match status" value="1"/>
</dbReference>
<keyword evidence="1" id="KW-0802">TPR repeat</keyword>
<dbReference type="InterPro" id="IPR019734">
    <property type="entry name" value="TPR_rpt"/>
</dbReference>
<evidence type="ECO:0000313" key="3">
    <source>
        <dbReference type="EMBL" id="OZI30295.1"/>
    </source>
</evidence>
<feature type="repeat" description="TPR" evidence="1">
    <location>
        <begin position="85"/>
        <end position="118"/>
    </location>
</feature>
<evidence type="ECO:0000256" key="1">
    <source>
        <dbReference type="PROSITE-ProRule" id="PRU00339"/>
    </source>
</evidence>
<name>A0A261RZF2_9BORD</name>
<dbReference type="AlphaFoldDB" id="A0A261RZF2"/>
<evidence type="ECO:0000313" key="4">
    <source>
        <dbReference type="Proteomes" id="UP000216020"/>
    </source>
</evidence>
<dbReference type="Gene3D" id="1.25.40.10">
    <property type="entry name" value="Tetratricopeptide repeat domain"/>
    <property type="match status" value="2"/>
</dbReference>
<feature type="compositionally biased region" description="Pro residues" evidence="2">
    <location>
        <begin position="137"/>
        <end position="148"/>
    </location>
</feature>
<feature type="region of interest" description="Disordered" evidence="2">
    <location>
        <begin position="134"/>
        <end position="168"/>
    </location>
</feature>
<dbReference type="SUPFAM" id="SSF56059">
    <property type="entry name" value="Glutathione synthetase ATP-binding domain-like"/>
    <property type="match status" value="1"/>
</dbReference>
<dbReference type="InterPro" id="IPR011990">
    <property type="entry name" value="TPR-like_helical_dom_sf"/>
</dbReference>
<gene>
    <name evidence="3" type="ORF">CAL29_19800</name>
</gene>
<reference evidence="4" key="1">
    <citation type="submission" date="2017-05" db="EMBL/GenBank/DDBJ databases">
        <title>Complete and WGS of Bordetella genogroups.</title>
        <authorList>
            <person name="Spilker T."/>
            <person name="Lipuma J."/>
        </authorList>
    </citation>
    <scope>NUCLEOTIDE SEQUENCE [LARGE SCALE GENOMIC DNA]</scope>
    <source>
        <strain evidence="4">AU16122</strain>
    </source>
</reference>
<protein>
    <submittedName>
        <fullName evidence="3">Uncharacterized protein</fullName>
    </submittedName>
</protein>
<comment type="caution">
    <text evidence="3">The sequence shown here is derived from an EMBL/GenBank/DDBJ whole genome shotgun (WGS) entry which is preliminary data.</text>
</comment>
<dbReference type="EMBL" id="NEVM01000005">
    <property type="protein sequence ID" value="OZI30295.1"/>
    <property type="molecule type" value="Genomic_DNA"/>
</dbReference>
<sequence length="516" mass="57357">MPATADSIIPPAAQFTGEEWLVLGRALQRAGRHADAVSALQQAASRLPLNADVYLALVVSLDATGQKADAASARIGADAIGRRRAIDIFEIGRVYAKHRHWEAAAHWLEKALLVDPRLGAAHICLAWSLRQLGRQQPDPPASPAPQPGAPDHEERTAPSGQPAPPAQADARRRNLYLTYRRQPAFLAAKAMRRRTVLVLCSSERANLPFRHLLPPGLNRMVRWVMDLGTVGIAWGRSRRLPRYDVVFNVIADADRAASCREEQARFMATDHGPVLNPPDRIEHTRRERTGALLDGVEDILVPATMRWDRQSNPAPAIHAALAVAGIGYPAIVRPAGEHGGEGVVLLSSPADATDPPALGEMYLTRYHEYRSPDGHYRKYRVIFIDREPYPYHLAIGSQWLLHYFSADMLSAPWKLEEERRFLDDPGQALGARAWAALRAIGRRMDLDYCGIDFSLLSDGRVLVFETNATMLVHPEAEEDGLRFKNVYIDRIFDAFDALLTRRAAEANAWMPERPNA</sequence>
<dbReference type="RefSeq" id="WP_094854724.1">
    <property type="nucleotide sequence ID" value="NZ_NEVM01000005.1"/>
</dbReference>
<dbReference type="SMART" id="SM00028">
    <property type="entry name" value="TPR"/>
    <property type="match status" value="2"/>
</dbReference>